<evidence type="ECO:0000256" key="4">
    <source>
        <dbReference type="ARBA" id="ARBA00022692"/>
    </source>
</evidence>
<dbReference type="GO" id="GO:0022857">
    <property type="term" value="F:transmembrane transporter activity"/>
    <property type="evidence" value="ECO:0007669"/>
    <property type="project" value="InterPro"/>
</dbReference>
<evidence type="ECO:0000256" key="6">
    <source>
        <dbReference type="ARBA" id="ARBA00023136"/>
    </source>
</evidence>
<accession>A0AAJ1HTD2</accession>
<feature type="transmembrane region" description="Helical" evidence="7">
    <location>
        <begin position="41"/>
        <end position="64"/>
    </location>
</feature>
<feature type="transmembrane region" description="Helical" evidence="7">
    <location>
        <begin position="368"/>
        <end position="388"/>
    </location>
</feature>
<evidence type="ECO:0000256" key="1">
    <source>
        <dbReference type="ARBA" id="ARBA00004651"/>
    </source>
</evidence>
<evidence type="ECO:0000256" key="2">
    <source>
        <dbReference type="ARBA" id="ARBA00022448"/>
    </source>
</evidence>
<sequence length="510" mass="55929">MDSQSSSTKIKLGALVLMIFSSIFGFSNSLTAFYQMGYASIIWYIVTAILFFLPSALMFAEYGASFKAAKGGIFSWLRGSIGEKPAFIGTFIWLAAWVIWLVSSTQFFLVSVSTMISGHDQTQTWHLFNLSANQTLGILEIVFLCIVTLIASKGIDKIAKISSFCGIFTLGISIIFILASLLVWILGHGQLAQPMTTASLIHSPNAAFVSPIAVISFIVYALFAYGGLETMAGVIDSVDQPEKTFPQAMIIAMFLMTFIYIAVIFLCGVCTNWQAVLSGKNVDLANVEYVLINNMGLVTAQKLGLSHAVGITLGKVFAQFTAFTDVLGGLGGAFVMTYSPIKSFIEGCDPRLLPKKLTAMNKHGMPSFAMWIQVVIVSIIILFISFGGDAAGRFYTILTDMMNVSSSAPYLFLVGAFPFFKMKHDLDRPFVFYKNMTTTWIVSIVVWLVLAVGIIFTCVEPILEHDYATAFWTAIGPVAFGVVAWIYYSWAERKHILDDEPAVSAEENDN</sequence>
<keyword evidence="3" id="KW-1003">Cell membrane</keyword>
<dbReference type="RefSeq" id="WP_272208577.1">
    <property type="nucleotide sequence ID" value="NZ_JAQOMV010000021.1"/>
</dbReference>
<dbReference type="InterPro" id="IPR050367">
    <property type="entry name" value="APC_superfamily"/>
</dbReference>
<evidence type="ECO:0000256" key="7">
    <source>
        <dbReference type="SAM" id="Phobius"/>
    </source>
</evidence>
<feature type="transmembrane region" description="Helical" evidence="7">
    <location>
        <begin position="394"/>
        <end position="420"/>
    </location>
</feature>
<evidence type="ECO:0000256" key="5">
    <source>
        <dbReference type="ARBA" id="ARBA00022989"/>
    </source>
</evidence>
<dbReference type="Proteomes" id="UP001220670">
    <property type="component" value="Unassembled WGS sequence"/>
</dbReference>
<dbReference type="GO" id="GO:0005886">
    <property type="term" value="C:plasma membrane"/>
    <property type="evidence" value="ECO:0007669"/>
    <property type="project" value="UniProtKB-SubCell"/>
</dbReference>
<dbReference type="AlphaFoldDB" id="A0AAJ1HTD2"/>
<evidence type="ECO:0000313" key="8">
    <source>
        <dbReference type="EMBL" id="MDC2829370.1"/>
    </source>
</evidence>
<feature type="transmembrane region" description="Helical" evidence="7">
    <location>
        <begin position="206"/>
        <end position="228"/>
    </location>
</feature>
<dbReference type="EMBL" id="JAQONE010000011">
    <property type="protein sequence ID" value="MDC2829370.1"/>
    <property type="molecule type" value="Genomic_DNA"/>
</dbReference>
<evidence type="ECO:0000313" key="9">
    <source>
        <dbReference type="Proteomes" id="UP001220670"/>
    </source>
</evidence>
<keyword evidence="6 7" id="KW-0472">Membrane</keyword>
<feature type="transmembrane region" description="Helical" evidence="7">
    <location>
        <begin position="316"/>
        <end position="336"/>
    </location>
</feature>
<dbReference type="InterPro" id="IPR002293">
    <property type="entry name" value="AA/rel_permease1"/>
</dbReference>
<protein>
    <submittedName>
        <fullName evidence="8">Glutamate/gamma-aminobutyrate family transporter YjeM</fullName>
    </submittedName>
</protein>
<name>A0AAJ1HTD2_LIMMU</name>
<feature type="transmembrane region" description="Helical" evidence="7">
    <location>
        <begin position="164"/>
        <end position="186"/>
    </location>
</feature>
<dbReference type="Pfam" id="PF13520">
    <property type="entry name" value="AA_permease_2"/>
    <property type="match status" value="1"/>
</dbReference>
<reference evidence="8" key="1">
    <citation type="submission" date="2023-01" db="EMBL/GenBank/DDBJ databases">
        <title>Genome analysis of 13 Lactobacillus isolated from gut of wild boar.</title>
        <authorList>
            <person name="Papp P."/>
            <person name="Libisch B."/>
            <person name="Nagy T."/>
            <person name="Olasz F."/>
        </authorList>
    </citation>
    <scope>NUCLEOTIDE SEQUENCE</scope>
    <source>
        <strain evidence="8">F146</strain>
    </source>
</reference>
<gene>
    <name evidence="8" type="primary">yjeM</name>
    <name evidence="8" type="ORF">PO250_03415</name>
</gene>
<organism evidence="8 9">
    <name type="scientific">Limosilactobacillus mucosae</name>
    <name type="common">Lactobacillus mucosae</name>
    <dbReference type="NCBI Taxonomy" id="97478"/>
    <lineage>
        <taxon>Bacteria</taxon>
        <taxon>Bacillati</taxon>
        <taxon>Bacillota</taxon>
        <taxon>Bacilli</taxon>
        <taxon>Lactobacillales</taxon>
        <taxon>Lactobacillaceae</taxon>
        <taxon>Limosilactobacillus</taxon>
    </lineage>
</organism>
<keyword evidence="4 7" id="KW-0812">Transmembrane</keyword>
<feature type="transmembrane region" description="Helical" evidence="7">
    <location>
        <begin position="440"/>
        <end position="463"/>
    </location>
</feature>
<feature type="transmembrane region" description="Helical" evidence="7">
    <location>
        <begin position="12"/>
        <end position="35"/>
    </location>
</feature>
<proteinExistence type="predicted"/>
<feature type="transmembrane region" description="Helical" evidence="7">
    <location>
        <begin position="469"/>
        <end position="488"/>
    </location>
</feature>
<dbReference type="PIRSF" id="PIRSF006060">
    <property type="entry name" value="AA_transporter"/>
    <property type="match status" value="1"/>
</dbReference>
<comment type="subcellular location">
    <subcellularLocation>
        <location evidence="1">Cell membrane</location>
        <topology evidence="1">Multi-pass membrane protein</topology>
    </subcellularLocation>
</comment>
<dbReference type="PANTHER" id="PTHR42770:SF15">
    <property type="entry name" value="GLUTAMATE_GAMMA-AMINOBUTYRATE ANTIPORTER-RELATED"/>
    <property type="match status" value="1"/>
</dbReference>
<evidence type="ECO:0000256" key="3">
    <source>
        <dbReference type="ARBA" id="ARBA00022475"/>
    </source>
</evidence>
<dbReference type="NCBIfam" id="NF011775">
    <property type="entry name" value="PRK15238.1"/>
    <property type="match status" value="1"/>
</dbReference>
<feature type="transmembrane region" description="Helical" evidence="7">
    <location>
        <begin position="130"/>
        <end position="152"/>
    </location>
</feature>
<dbReference type="Gene3D" id="1.20.1740.10">
    <property type="entry name" value="Amino acid/polyamine transporter I"/>
    <property type="match status" value="1"/>
</dbReference>
<comment type="caution">
    <text evidence="8">The sequence shown here is derived from an EMBL/GenBank/DDBJ whole genome shotgun (WGS) entry which is preliminary data.</text>
</comment>
<feature type="transmembrane region" description="Helical" evidence="7">
    <location>
        <begin position="85"/>
        <end position="110"/>
    </location>
</feature>
<keyword evidence="5 7" id="KW-1133">Transmembrane helix</keyword>
<keyword evidence="2" id="KW-0813">Transport</keyword>
<feature type="transmembrane region" description="Helical" evidence="7">
    <location>
        <begin position="249"/>
        <end position="275"/>
    </location>
</feature>
<dbReference type="PANTHER" id="PTHR42770">
    <property type="entry name" value="AMINO ACID TRANSPORTER-RELATED"/>
    <property type="match status" value="1"/>
</dbReference>